<reference evidence="2" key="1">
    <citation type="submission" date="2014-12" db="EMBL/GenBank/DDBJ databases">
        <title>Insight into the proteome of Arion vulgaris.</title>
        <authorList>
            <person name="Aradska J."/>
            <person name="Bulat T."/>
            <person name="Smidak R."/>
            <person name="Sarate P."/>
            <person name="Gangsoo J."/>
            <person name="Sialana F."/>
            <person name="Bilban M."/>
            <person name="Lubec G."/>
        </authorList>
    </citation>
    <scope>NUCLEOTIDE SEQUENCE</scope>
    <source>
        <tissue evidence="2">Skin</tissue>
    </source>
</reference>
<sequence>AWRAAVRGGSKRKEEKQHHMWRQKRAQRAERTSHASALVSSFTCRNCGKEYHSRIGHYSNKHDSAQNKRDAKTFRLLRQRGQ</sequence>
<feature type="region of interest" description="Disordered" evidence="1">
    <location>
        <begin position="1"/>
        <end position="34"/>
    </location>
</feature>
<gene>
    <name evidence="2" type="primary">ORF154083</name>
</gene>
<name>A0A0B7B2K2_9EUPU</name>
<organism evidence="2">
    <name type="scientific">Arion vulgaris</name>
    <dbReference type="NCBI Taxonomy" id="1028688"/>
    <lineage>
        <taxon>Eukaryota</taxon>
        <taxon>Metazoa</taxon>
        <taxon>Spiralia</taxon>
        <taxon>Lophotrochozoa</taxon>
        <taxon>Mollusca</taxon>
        <taxon>Gastropoda</taxon>
        <taxon>Heterobranchia</taxon>
        <taxon>Euthyneura</taxon>
        <taxon>Panpulmonata</taxon>
        <taxon>Eupulmonata</taxon>
        <taxon>Stylommatophora</taxon>
        <taxon>Helicina</taxon>
        <taxon>Arionoidea</taxon>
        <taxon>Arionidae</taxon>
        <taxon>Arion</taxon>
    </lineage>
</organism>
<evidence type="ECO:0000256" key="1">
    <source>
        <dbReference type="SAM" id="MobiDB-lite"/>
    </source>
</evidence>
<evidence type="ECO:0000313" key="2">
    <source>
        <dbReference type="EMBL" id="CEK86496.1"/>
    </source>
</evidence>
<proteinExistence type="predicted"/>
<feature type="non-terminal residue" evidence="2">
    <location>
        <position position="1"/>
    </location>
</feature>
<dbReference type="AlphaFoldDB" id="A0A0B7B2K2"/>
<protein>
    <submittedName>
        <fullName evidence="2">Uncharacterized protein</fullName>
    </submittedName>
</protein>
<dbReference type="EMBL" id="HACG01039631">
    <property type="protein sequence ID" value="CEK86496.1"/>
    <property type="molecule type" value="Transcribed_RNA"/>
</dbReference>
<accession>A0A0B7B2K2</accession>